<dbReference type="Proteomes" id="UP001254832">
    <property type="component" value="Unassembled WGS sequence"/>
</dbReference>
<accession>A0AAP5H6X6</accession>
<sequence>MTTNITVELAQEKDYAEIVDVLVTSYTEYERAFNDKERWDKYIGEIRESLLNPSIAQLWVARIDGSIVGTVQLFETAQKAYAGFESPIDYPFIRLLAVHPNWRGHGVARALLDRCVESAKAFNRDFVYLYTSPSMLNAVALYRRFGFEEDPAYHIGNDEFGALCFRYPTHVQQVESV</sequence>
<dbReference type="PROSITE" id="PS51186">
    <property type="entry name" value="GNAT"/>
    <property type="match status" value="1"/>
</dbReference>
<dbReference type="GO" id="GO:0016747">
    <property type="term" value="F:acyltransferase activity, transferring groups other than amino-acyl groups"/>
    <property type="evidence" value="ECO:0007669"/>
    <property type="project" value="InterPro"/>
</dbReference>
<dbReference type="SUPFAM" id="SSF55729">
    <property type="entry name" value="Acyl-CoA N-acyltransferases (Nat)"/>
    <property type="match status" value="1"/>
</dbReference>
<name>A0AAP5H6X6_PAEAM</name>
<keyword evidence="1" id="KW-0808">Transferase</keyword>
<proteinExistence type="predicted"/>
<keyword evidence="2" id="KW-0012">Acyltransferase</keyword>
<dbReference type="InterPro" id="IPR016181">
    <property type="entry name" value="Acyl_CoA_acyltransferase"/>
</dbReference>
<dbReference type="AlphaFoldDB" id="A0AAP5H6X6"/>
<dbReference type="RefSeq" id="WP_056693089.1">
    <property type="nucleotide sequence ID" value="NZ_JAVDTR010000013.1"/>
</dbReference>
<evidence type="ECO:0000313" key="5">
    <source>
        <dbReference type="Proteomes" id="UP001254832"/>
    </source>
</evidence>
<evidence type="ECO:0000313" key="4">
    <source>
        <dbReference type="EMBL" id="MDR6725878.1"/>
    </source>
</evidence>
<gene>
    <name evidence="4" type="ORF">J2W91_004380</name>
</gene>
<evidence type="ECO:0000256" key="2">
    <source>
        <dbReference type="ARBA" id="ARBA00023315"/>
    </source>
</evidence>
<dbReference type="InterPro" id="IPR050832">
    <property type="entry name" value="Bact_Acetyltransf"/>
</dbReference>
<dbReference type="EMBL" id="JAVDTR010000013">
    <property type="protein sequence ID" value="MDR6725878.1"/>
    <property type="molecule type" value="Genomic_DNA"/>
</dbReference>
<evidence type="ECO:0000256" key="1">
    <source>
        <dbReference type="ARBA" id="ARBA00022679"/>
    </source>
</evidence>
<dbReference type="InterPro" id="IPR000182">
    <property type="entry name" value="GNAT_dom"/>
</dbReference>
<evidence type="ECO:0000259" key="3">
    <source>
        <dbReference type="PROSITE" id="PS51186"/>
    </source>
</evidence>
<reference evidence="4" key="1">
    <citation type="submission" date="2023-07" db="EMBL/GenBank/DDBJ databases">
        <title>Sorghum-associated microbial communities from plants grown in Nebraska, USA.</title>
        <authorList>
            <person name="Schachtman D."/>
        </authorList>
    </citation>
    <scope>NUCLEOTIDE SEQUENCE</scope>
    <source>
        <strain evidence="4">BE80</strain>
    </source>
</reference>
<comment type="caution">
    <text evidence="4">The sequence shown here is derived from an EMBL/GenBank/DDBJ whole genome shotgun (WGS) entry which is preliminary data.</text>
</comment>
<dbReference type="Pfam" id="PF00583">
    <property type="entry name" value="Acetyltransf_1"/>
    <property type="match status" value="1"/>
</dbReference>
<organism evidence="4 5">
    <name type="scientific">Paenibacillus amylolyticus</name>
    <dbReference type="NCBI Taxonomy" id="1451"/>
    <lineage>
        <taxon>Bacteria</taxon>
        <taxon>Bacillati</taxon>
        <taxon>Bacillota</taxon>
        <taxon>Bacilli</taxon>
        <taxon>Bacillales</taxon>
        <taxon>Paenibacillaceae</taxon>
        <taxon>Paenibacillus</taxon>
    </lineage>
</organism>
<feature type="domain" description="N-acetyltransferase" evidence="3">
    <location>
        <begin position="5"/>
        <end position="170"/>
    </location>
</feature>
<protein>
    <submittedName>
        <fullName evidence="4">GNAT superfamily N-acetyltransferase</fullName>
    </submittedName>
</protein>
<dbReference type="CDD" id="cd04301">
    <property type="entry name" value="NAT_SF"/>
    <property type="match status" value="1"/>
</dbReference>
<dbReference type="Gene3D" id="3.40.630.30">
    <property type="match status" value="1"/>
</dbReference>
<dbReference type="PANTHER" id="PTHR43877">
    <property type="entry name" value="AMINOALKYLPHOSPHONATE N-ACETYLTRANSFERASE-RELATED-RELATED"/>
    <property type="match status" value="1"/>
</dbReference>